<accession>A0A517U2C7</accession>
<dbReference type="GO" id="GO:0005576">
    <property type="term" value="C:extracellular region"/>
    <property type="evidence" value="ECO:0007669"/>
    <property type="project" value="UniProtKB-SubCell"/>
</dbReference>
<dbReference type="Gene3D" id="1.10.640.10">
    <property type="entry name" value="Haem peroxidase domain superfamily, animal type"/>
    <property type="match status" value="1"/>
</dbReference>
<dbReference type="AlphaFoldDB" id="A0A517U2C7"/>
<evidence type="ECO:0000313" key="5">
    <source>
        <dbReference type="EMBL" id="QDT74785.1"/>
    </source>
</evidence>
<organism evidence="5 6">
    <name type="scientific">Lacipirellula limnantheis</name>
    <dbReference type="NCBI Taxonomy" id="2528024"/>
    <lineage>
        <taxon>Bacteria</taxon>
        <taxon>Pseudomonadati</taxon>
        <taxon>Planctomycetota</taxon>
        <taxon>Planctomycetia</taxon>
        <taxon>Pirellulales</taxon>
        <taxon>Lacipirellulaceae</taxon>
        <taxon>Lacipirellula</taxon>
    </lineage>
</organism>
<evidence type="ECO:0000313" key="6">
    <source>
        <dbReference type="Proteomes" id="UP000317909"/>
    </source>
</evidence>
<keyword evidence="3" id="KW-0325">Glycoprotein</keyword>
<dbReference type="InterPro" id="IPR010255">
    <property type="entry name" value="Haem_peroxidase_sf"/>
</dbReference>
<evidence type="ECO:0000256" key="2">
    <source>
        <dbReference type="ARBA" id="ARBA00022525"/>
    </source>
</evidence>
<evidence type="ECO:0000256" key="4">
    <source>
        <dbReference type="SAM" id="SignalP"/>
    </source>
</evidence>
<dbReference type="GO" id="GO:0004601">
    <property type="term" value="F:peroxidase activity"/>
    <property type="evidence" value="ECO:0007669"/>
    <property type="project" value="UniProtKB-KW"/>
</dbReference>
<dbReference type="SUPFAM" id="SSF48113">
    <property type="entry name" value="Heme-dependent peroxidases"/>
    <property type="match status" value="1"/>
</dbReference>
<dbReference type="GO" id="GO:0006979">
    <property type="term" value="P:response to oxidative stress"/>
    <property type="evidence" value="ECO:0007669"/>
    <property type="project" value="InterPro"/>
</dbReference>
<name>A0A517U2C7_9BACT</name>
<dbReference type="KEGG" id="llh:I41_39870"/>
<dbReference type="GO" id="GO:0020037">
    <property type="term" value="F:heme binding"/>
    <property type="evidence" value="ECO:0007669"/>
    <property type="project" value="InterPro"/>
</dbReference>
<gene>
    <name evidence="5" type="ORF">I41_39870</name>
</gene>
<dbReference type="InterPro" id="IPR037120">
    <property type="entry name" value="Haem_peroxidase_sf_animal"/>
</dbReference>
<dbReference type="Proteomes" id="UP000317909">
    <property type="component" value="Chromosome"/>
</dbReference>
<dbReference type="PROSITE" id="PS50292">
    <property type="entry name" value="PEROXIDASE_3"/>
    <property type="match status" value="1"/>
</dbReference>
<keyword evidence="5" id="KW-0575">Peroxidase</keyword>
<dbReference type="PANTHER" id="PTHR11475:SF4">
    <property type="entry name" value="CHORION PEROXIDASE"/>
    <property type="match status" value="1"/>
</dbReference>
<evidence type="ECO:0000256" key="1">
    <source>
        <dbReference type="ARBA" id="ARBA00004613"/>
    </source>
</evidence>
<dbReference type="InterPro" id="IPR019791">
    <property type="entry name" value="Haem_peroxidase_animal"/>
</dbReference>
<dbReference type="EMBL" id="CP036339">
    <property type="protein sequence ID" value="QDT74785.1"/>
    <property type="molecule type" value="Genomic_DNA"/>
</dbReference>
<keyword evidence="4" id="KW-0732">Signal</keyword>
<evidence type="ECO:0000256" key="3">
    <source>
        <dbReference type="ARBA" id="ARBA00023180"/>
    </source>
</evidence>
<dbReference type="CDD" id="cd09822">
    <property type="entry name" value="peroxinectin_like_bacterial"/>
    <property type="match status" value="1"/>
</dbReference>
<feature type="chain" id="PRO_5021718290" evidence="4">
    <location>
        <begin position="31"/>
        <end position="627"/>
    </location>
</feature>
<keyword evidence="2" id="KW-0964">Secreted</keyword>
<sequence length="627" mass="66872" precursor="true">MLPHAFRRFTLTLTLALMASSFLVAAGAKAADRFIDGSHNHIQIERGQAGQPLIRVNYLTDYQGIHGGIISPPTRPNARTISNTVSKQTASTTSARGLSDLVWGWGQFLDHDMSLSTSSAGAATNGSAPITIDDPNDPLGPNPMAFTRSNFTINGDREQISEVTAWIDGSQIYGSSNARAAALRTNGGTGAKLITSANNLLPYNTGNLSNQNSGPTPASQLFLAGDVRANENLLLTSLQTVFMREHNRLVDRIATLKPSLNAQEQYNLARKLVGAEIQAITYNEFLPALMGSNAPAAQDYVYRPDEDATVTNSFSAAVFRFGHSALGDSLLLANNNSQATGSMTFASAFFNPNQLTNNAGLVDQVLMGASLQKSQEIDLKIVDSIRNVMFGPPGAGGTDLMAVDIQRGRDHGIVDYNELRVAYGLPLLTSFNQLPTDATTRNALRTLYGNNINNVDAIVAALAETHLPGSSLGPLTTAILANQFERSRDGDKFFYTADYNELYVGGVLKSDIAAILNLNTVKLADVIKWNTGLTNISSNLFFAPALTPATPIAGDFNNDGVVNNADLTVWKSGFAAGTMTGADYLLWQRNFGATSATASVAAVPEPGSAGIAVTALFAIYRLRRRVA</sequence>
<reference evidence="5 6" key="1">
    <citation type="submission" date="2019-02" db="EMBL/GenBank/DDBJ databases">
        <title>Deep-cultivation of Planctomycetes and their phenomic and genomic characterization uncovers novel biology.</title>
        <authorList>
            <person name="Wiegand S."/>
            <person name="Jogler M."/>
            <person name="Boedeker C."/>
            <person name="Pinto D."/>
            <person name="Vollmers J."/>
            <person name="Rivas-Marin E."/>
            <person name="Kohn T."/>
            <person name="Peeters S.H."/>
            <person name="Heuer A."/>
            <person name="Rast P."/>
            <person name="Oberbeckmann S."/>
            <person name="Bunk B."/>
            <person name="Jeske O."/>
            <person name="Meyerdierks A."/>
            <person name="Storesund J.E."/>
            <person name="Kallscheuer N."/>
            <person name="Luecker S."/>
            <person name="Lage O.M."/>
            <person name="Pohl T."/>
            <person name="Merkel B.J."/>
            <person name="Hornburger P."/>
            <person name="Mueller R.-W."/>
            <person name="Bruemmer F."/>
            <person name="Labrenz M."/>
            <person name="Spormann A.M."/>
            <person name="Op den Camp H."/>
            <person name="Overmann J."/>
            <person name="Amann R."/>
            <person name="Jetten M.S.M."/>
            <person name="Mascher T."/>
            <person name="Medema M.H."/>
            <person name="Devos D.P."/>
            <person name="Kaster A.-K."/>
            <person name="Ovreas L."/>
            <person name="Rohde M."/>
            <person name="Galperin M.Y."/>
            <person name="Jogler C."/>
        </authorList>
    </citation>
    <scope>NUCLEOTIDE SEQUENCE [LARGE SCALE GENOMIC DNA]</scope>
    <source>
        <strain evidence="5 6">I41</strain>
    </source>
</reference>
<protein>
    <submittedName>
        <fullName evidence="5">Peroxidase</fullName>
    </submittedName>
</protein>
<proteinExistence type="predicted"/>
<comment type="subcellular location">
    <subcellularLocation>
        <location evidence="1">Secreted</location>
    </subcellularLocation>
</comment>
<dbReference type="PRINTS" id="PR00457">
    <property type="entry name" value="ANPEROXIDASE"/>
</dbReference>
<dbReference type="PANTHER" id="PTHR11475">
    <property type="entry name" value="OXIDASE/PEROXIDASE"/>
    <property type="match status" value="1"/>
</dbReference>
<dbReference type="Pfam" id="PF03098">
    <property type="entry name" value="An_peroxidase"/>
    <property type="match status" value="1"/>
</dbReference>
<keyword evidence="5" id="KW-0560">Oxidoreductase</keyword>
<keyword evidence="6" id="KW-1185">Reference proteome</keyword>
<feature type="signal peptide" evidence="4">
    <location>
        <begin position="1"/>
        <end position="30"/>
    </location>
</feature>